<keyword evidence="11" id="KW-1185">Reference proteome</keyword>
<keyword evidence="4" id="KW-0238">DNA-binding</keyword>
<feature type="domain" description="RNA polymerase sigma-70 region 3" evidence="7">
    <location>
        <begin position="150"/>
        <end position="225"/>
    </location>
</feature>
<evidence type="ECO:0000259" key="8">
    <source>
        <dbReference type="Pfam" id="PF04542"/>
    </source>
</evidence>
<evidence type="ECO:0000259" key="6">
    <source>
        <dbReference type="Pfam" id="PF00140"/>
    </source>
</evidence>
<evidence type="ECO:0000259" key="7">
    <source>
        <dbReference type="Pfam" id="PF04539"/>
    </source>
</evidence>
<gene>
    <name evidence="10" type="ORF">NIES2135_33970</name>
</gene>
<dbReference type="InterPro" id="IPR013325">
    <property type="entry name" value="RNA_pol_sigma_r2"/>
</dbReference>
<evidence type="ECO:0000256" key="5">
    <source>
        <dbReference type="ARBA" id="ARBA00023163"/>
    </source>
</evidence>
<dbReference type="InterPro" id="IPR050239">
    <property type="entry name" value="Sigma-70_RNA_pol_init_factors"/>
</dbReference>
<dbReference type="NCBIfam" id="TIGR02937">
    <property type="entry name" value="sigma70-ECF"/>
    <property type="match status" value="1"/>
</dbReference>
<feature type="domain" description="RNA polymerase sigma-70 region 2" evidence="8">
    <location>
        <begin position="71"/>
        <end position="139"/>
    </location>
</feature>
<reference evidence="10 11" key="1">
    <citation type="submission" date="2017-06" db="EMBL/GenBank/DDBJ databases">
        <title>Genome sequencing of cyanobaciteial culture collection at National Institute for Environmental Studies (NIES).</title>
        <authorList>
            <person name="Hirose Y."/>
            <person name="Shimura Y."/>
            <person name="Fujisawa T."/>
            <person name="Nakamura Y."/>
            <person name="Kawachi M."/>
        </authorList>
    </citation>
    <scope>NUCLEOTIDE SEQUENCE [LARGE SCALE GENOMIC DNA]</scope>
    <source>
        <strain evidence="10 11">NIES-2135</strain>
    </source>
</reference>
<evidence type="ECO:0000313" key="11">
    <source>
        <dbReference type="Proteomes" id="UP000217895"/>
    </source>
</evidence>
<dbReference type="Gene3D" id="1.10.10.10">
    <property type="entry name" value="Winged helix-like DNA-binding domain superfamily/Winged helix DNA-binding domain"/>
    <property type="match status" value="2"/>
</dbReference>
<dbReference type="Pfam" id="PF04542">
    <property type="entry name" value="Sigma70_r2"/>
    <property type="match status" value="1"/>
</dbReference>
<dbReference type="PRINTS" id="PR00046">
    <property type="entry name" value="SIGMA70FCT"/>
</dbReference>
<dbReference type="InterPro" id="IPR000943">
    <property type="entry name" value="RNA_pol_sigma70"/>
</dbReference>
<proteinExistence type="inferred from homology"/>
<evidence type="ECO:0000256" key="4">
    <source>
        <dbReference type="ARBA" id="ARBA00023125"/>
    </source>
</evidence>
<dbReference type="Pfam" id="PF00140">
    <property type="entry name" value="Sigma70_r1_2"/>
    <property type="match status" value="1"/>
</dbReference>
<feature type="domain" description="RNA polymerase sigma-70 region 1.2" evidence="6">
    <location>
        <begin position="2"/>
        <end position="34"/>
    </location>
</feature>
<dbReference type="InterPro" id="IPR013324">
    <property type="entry name" value="RNA_pol_sigma_r3/r4-like"/>
</dbReference>
<dbReference type="PANTHER" id="PTHR30603">
    <property type="entry name" value="RNA POLYMERASE SIGMA FACTOR RPO"/>
    <property type="match status" value="1"/>
</dbReference>
<dbReference type="Pfam" id="PF04539">
    <property type="entry name" value="Sigma70_r3"/>
    <property type="match status" value="1"/>
</dbReference>
<dbReference type="InterPro" id="IPR009042">
    <property type="entry name" value="RNA_pol_sigma70_r1_2"/>
</dbReference>
<dbReference type="Proteomes" id="UP000217895">
    <property type="component" value="Chromosome"/>
</dbReference>
<sequence length="302" mass="34706">MDMIKLYFEEIGRIPRLTPAQEIELGRQVQRLQKLYEIRQPTLEQWQQAANLSSEELQREIALGERAKRKMIEANLRLVVSIAQQYQNRNLELSDLIQEGNLGLQRSVEKFDPAKGYRFSTYAYWWIRQAMSRAIALKSRSIRIPTHLSEKLNLIRKTQRSLSQTLGRTATIPEIAQALSFTPTEIRDALLAVRRSMSLDVPIGQDQETKLGELLPDAGEMPEESVTRSLLREDLLNLIGLLPSNQRQVLTLRFGLEDGEALSLSQASRKMNCSRETVRLLEKAAMKTLQQYKVRLQEYVAV</sequence>
<protein>
    <submittedName>
        <fullName evidence="10">RNA polymerase sigma factor</fullName>
    </submittedName>
</protein>
<keyword evidence="3" id="KW-0731">Sigma factor</keyword>
<dbReference type="SUPFAM" id="SSF88659">
    <property type="entry name" value="Sigma3 and sigma4 domains of RNA polymerase sigma factors"/>
    <property type="match status" value="2"/>
</dbReference>
<evidence type="ECO:0000256" key="1">
    <source>
        <dbReference type="ARBA" id="ARBA00007788"/>
    </source>
</evidence>
<dbReference type="InterPro" id="IPR036388">
    <property type="entry name" value="WH-like_DNA-bd_sf"/>
</dbReference>
<keyword evidence="2" id="KW-0805">Transcription regulation</keyword>
<dbReference type="AlphaFoldDB" id="A0A1Z4JIR8"/>
<dbReference type="InterPro" id="IPR007627">
    <property type="entry name" value="RNA_pol_sigma70_r2"/>
</dbReference>
<accession>A0A1Z4JIR8</accession>
<dbReference type="Pfam" id="PF04545">
    <property type="entry name" value="Sigma70_r4"/>
    <property type="match status" value="1"/>
</dbReference>
<dbReference type="InterPro" id="IPR007624">
    <property type="entry name" value="RNA_pol_sigma70_r3"/>
</dbReference>
<evidence type="ECO:0000313" key="10">
    <source>
        <dbReference type="EMBL" id="BAY56563.1"/>
    </source>
</evidence>
<comment type="similarity">
    <text evidence="1">Belongs to the sigma-70 factor family.</text>
</comment>
<organism evidence="10 11">
    <name type="scientific">Leptolyngbya boryana NIES-2135</name>
    <dbReference type="NCBI Taxonomy" id="1973484"/>
    <lineage>
        <taxon>Bacteria</taxon>
        <taxon>Bacillati</taxon>
        <taxon>Cyanobacteriota</taxon>
        <taxon>Cyanophyceae</taxon>
        <taxon>Leptolyngbyales</taxon>
        <taxon>Leptolyngbyaceae</taxon>
        <taxon>Leptolyngbya group</taxon>
        <taxon>Leptolyngbya</taxon>
    </lineage>
</organism>
<dbReference type="GO" id="GO:0016987">
    <property type="term" value="F:sigma factor activity"/>
    <property type="evidence" value="ECO:0007669"/>
    <property type="project" value="UniProtKB-KW"/>
</dbReference>
<evidence type="ECO:0000256" key="3">
    <source>
        <dbReference type="ARBA" id="ARBA00023082"/>
    </source>
</evidence>
<evidence type="ECO:0000259" key="9">
    <source>
        <dbReference type="Pfam" id="PF04545"/>
    </source>
</evidence>
<dbReference type="SUPFAM" id="SSF88946">
    <property type="entry name" value="Sigma2 domain of RNA polymerase sigma factors"/>
    <property type="match status" value="1"/>
</dbReference>
<feature type="domain" description="RNA polymerase sigma-70 region 4" evidence="9">
    <location>
        <begin position="240"/>
        <end position="290"/>
    </location>
</feature>
<keyword evidence="5" id="KW-0804">Transcription</keyword>
<dbReference type="Gene3D" id="1.10.601.10">
    <property type="entry name" value="RNA Polymerase Primary Sigma Factor"/>
    <property type="match status" value="1"/>
</dbReference>
<dbReference type="EMBL" id="AP018203">
    <property type="protein sequence ID" value="BAY56563.1"/>
    <property type="molecule type" value="Genomic_DNA"/>
</dbReference>
<name>A0A1Z4JIR8_LEPBY</name>
<evidence type="ECO:0000256" key="2">
    <source>
        <dbReference type="ARBA" id="ARBA00023015"/>
    </source>
</evidence>
<dbReference type="GO" id="GO:0006352">
    <property type="term" value="P:DNA-templated transcription initiation"/>
    <property type="evidence" value="ECO:0007669"/>
    <property type="project" value="InterPro"/>
</dbReference>
<dbReference type="PANTHER" id="PTHR30603:SF60">
    <property type="entry name" value="RNA POLYMERASE SIGMA FACTOR RPOD"/>
    <property type="match status" value="1"/>
</dbReference>
<dbReference type="InterPro" id="IPR007630">
    <property type="entry name" value="RNA_pol_sigma70_r4"/>
</dbReference>
<dbReference type="GO" id="GO:0003677">
    <property type="term" value="F:DNA binding"/>
    <property type="evidence" value="ECO:0007669"/>
    <property type="project" value="UniProtKB-KW"/>
</dbReference>
<dbReference type="InterPro" id="IPR014284">
    <property type="entry name" value="RNA_pol_sigma-70_dom"/>
</dbReference>